<accession>A0A7C9HTG8</accession>
<dbReference type="SUPFAM" id="SSF53807">
    <property type="entry name" value="Helical backbone' metal receptor"/>
    <property type="match status" value="1"/>
</dbReference>
<dbReference type="Gene3D" id="3.40.50.1980">
    <property type="entry name" value="Nitrogenase molybdenum iron protein domain"/>
    <property type="match status" value="2"/>
</dbReference>
<protein>
    <submittedName>
        <fullName evidence="3">ABC transporter substrate-binding protein</fullName>
    </submittedName>
</protein>
<feature type="signal peptide" evidence="1">
    <location>
        <begin position="1"/>
        <end position="17"/>
    </location>
</feature>
<dbReference type="PANTHER" id="PTHR30535:SF4">
    <property type="entry name" value="HEMIN-BINDING PERIPLASMIC PROTEIN HMUT"/>
    <property type="match status" value="1"/>
</dbReference>
<evidence type="ECO:0000259" key="2">
    <source>
        <dbReference type="PROSITE" id="PS50983"/>
    </source>
</evidence>
<sequence length="300" mass="30605">MTRFLLPALLAASVASAQTVNVTDAEGRTVALTPADTARVLTLGGPVTEIVYALGAGSRVIAADSSSYSPDAVNKLPKVGYQRALTAEGIIALNPSLVLATTEAGPPTTLAQLRAAGLKVLILPADPTPAGTKAKISAIAKVFGKDAKAAELNAGIDRDLAKAQVLFSRFKSKPKVLFIYARGPQGAQMSGAGTSADAMIRLAGGVNPFGAVEGYKPLTPEAAVAAAPDVILMLSGGLDSVGGVDGLLKLPGIAQTPAGRNRAVVALDDLYLLGFGPRLGRAVQDLTLRLHPELRLGSGR</sequence>
<evidence type="ECO:0000313" key="3">
    <source>
        <dbReference type="EMBL" id="MVN88533.1"/>
    </source>
</evidence>
<keyword evidence="1" id="KW-0732">Signal</keyword>
<dbReference type="PROSITE" id="PS50983">
    <property type="entry name" value="FE_B12_PBP"/>
    <property type="match status" value="1"/>
</dbReference>
<dbReference type="Proteomes" id="UP000483286">
    <property type="component" value="Unassembled WGS sequence"/>
</dbReference>
<feature type="chain" id="PRO_5028884973" evidence="1">
    <location>
        <begin position="18"/>
        <end position="300"/>
    </location>
</feature>
<reference evidence="3 4" key="1">
    <citation type="submission" date="2019-12" db="EMBL/GenBank/DDBJ databases">
        <title>Deinococcus sp. HMF7620 Genome sequencing and assembly.</title>
        <authorList>
            <person name="Kang H."/>
            <person name="Kim H."/>
            <person name="Joh K."/>
        </authorList>
    </citation>
    <scope>NUCLEOTIDE SEQUENCE [LARGE SCALE GENOMIC DNA]</scope>
    <source>
        <strain evidence="3 4">HMF7620</strain>
    </source>
</reference>
<dbReference type="RefSeq" id="WP_157460593.1">
    <property type="nucleotide sequence ID" value="NZ_WQLB01000030.1"/>
</dbReference>
<dbReference type="InterPro" id="IPR002491">
    <property type="entry name" value="ABC_transptr_periplasmic_BD"/>
</dbReference>
<keyword evidence="4" id="KW-1185">Reference proteome</keyword>
<dbReference type="EMBL" id="WQLB01000030">
    <property type="protein sequence ID" value="MVN88533.1"/>
    <property type="molecule type" value="Genomic_DNA"/>
</dbReference>
<proteinExistence type="predicted"/>
<comment type="caution">
    <text evidence="3">The sequence shown here is derived from an EMBL/GenBank/DDBJ whole genome shotgun (WGS) entry which is preliminary data.</text>
</comment>
<evidence type="ECO:0000256" key="1">
    <source>
        <dbReference type="SAM" id="SignalP"/>
    </source>
</evidence>
<dbReference type="CDD" id="cd01149">
    <property type="entry name" value="HutB"/>
    <property type="match status" value="1"/>
</dbReference>
<dbReference type="Pfam" id="PF01497">
    <property type="entry name" value="Peripla_BP_2"/>
    <property type="match status" value="1"/>
</dbReference>
<evidence type="ECO:0000313" key="4">
    <source>
        <dbReference type="Proteomes" id="UP000483286"/>
    </source>
</evidence>
<dbReference type="PANTHER" id="PTHR30535">
    <property type="entry name" value="VITAMIN B12-BINDING PROTEIN"/>
    <property type="match status" value="1"/>
</dbReference>
<name>A0A7C9HTG8_9DEIO</name>
<dbReference type="AlphaFoldDB" id="A0A7C9HTG8"/>
<gene>
    <name evidence="3" type="ORF">GO986_17480</name>
</gene>
<organism evidence="3 4">
    <name type="scientific">Deinococcus arboris</name>
    <dbReference type="NCBI Taxonomy" id="2682977"/>
    <lineage>
        <taxon>Bacteria</taxon>
        <taxon>Thermotogati</taxon>
        <taxon>Deinococcota</taxon>
        <taxon>Deinococci</taxon>
        <taxon>Deinococcales</taxon>
        <taxon>Deinococcaceae</taxon>
        <taxon>Deinococcus</taxon>
    </lineage>
</organism>
<feature type="domain" description="Fe/B12 periplasmic-binding" evidence="2">
    <location>
        <begin position="39"/>
        <end position="294"/>
    </location>
</feature>
<dbReference type="InterPro" id="IPR050902">
    <property type="entry name" value="ABC_Transporter_SBP"/>
</dbReference>